<dbReference type="AlphaFoldDB" id="A0A315YXJ2"/>
<reference evidence="4 5" key="1">
    <citation type="submission" date="2018-03" db="EMBL/GenBank/DDBJ databases">
        <title>Genomic Encyclopedia of Archaeal and Bacterial Type Strains, Phase II (KMG-II): from individual species to whole genera.</title>
        <authorList>
            <person name="Goeker M."/>
        </authorList>
    </citation>
    <scope>NUCLEOTIDE SEQUENCE [LARGE SCALE GENOMIC DNA]</scope>
    <source>
        <strain evidence="4 5">DSM 28229</strain>
    </source>
</reference>
<sequence>MKHILLIGAGRSATTLIDYLLEQAERLDWFIRLGDRDETLAQEKIKGSSRATAFGMDVKNTEQLIIEIRQADVVISMLPAFMHLQVAELCVEYRKHLVTASYVSEDMKKLNEKAEQNGVLLLNEIGLDPGIDHMSAMKLIHHIKDEGHKIEAFESFTGGLLAPESEKGNPWKYKFTWNPRNVVLAGQGGSVKFLHNGRHKYIPPYRLFRRTEILDIEGFGKFEGYANRDSLSYINIYGLQGTPTVYRGTLRRVGFCRAWHIFVMLGATDDSYVMEDIKDMTYREFINSFLPYNPNDSVELKLMQYLHIDQDSDIMEKLRWSGIFSDKRIGLESATPAQILEKILMDKWKMDSDDRDMIAMLHKLIYFDGVSYRKILSHMVIEGKDSIHTGMAQTVGLPVGVATKLILEGVIREKGVQIPVKPEIYEPVLKELEHYGIQFIEQDEICEIEAERTI</sequence>
<dbReference type="Pfam" id="PF16653">
    <property type="entry name" value="Sacchrp_dh_C"/>
    <property type="match status" value="1"/>
</dbReference>
<accession>A0A315YXJ2</accession>
<dbReference type="Pfam" id="PF03435">
    <property type="entry name" value="Sacchrp_dh_NADP"/>
    <property type="match status" value="1"/>
</dbReference>
<gene>
    <name evidence="4" type="ORF">BC781_111107</name>
</gene>
<dbReference type="InterPro" id="IPR051168">
    <property type="entry name" value="AASS"/>
</dbReference>
<dbReference type="SUPFAM" id="SSF55347">
    <property type="entry name" value="Glyceraldehyde-3-phosphate dehydrogenase-like, C-terminal domain"/>
    <property type="match status" value="1"/>
</dbReference>
<keyword evidence="1" id="KW-0560">Oxidoreductase</keyword>
<dbReference type="EMBL" id="QGDO01000011">
    <property type="protein sequence ID" value="PWJ34197.1"/>
    <property type="molecule type" value="Genomic_DNA"/>
</dbReference>
<evidence type="ECO:0000256" key="1">
    <source>
        <dbReference type="ARBA" id="ARBA00023002"/>
    </source>
</evidence>
<name>A0A315YXJ2_SEDFL</name>
<feature type="domain" description="Saccharopine dehydrogenase-like C-terminal" evidence="3">
    <location>
        <begin position="126"/>
        <end position="437"/>
    </location>
</feature>
<dbReference type="Gene3D" id="1.10.1870.10">
    <property type="entry name" value="Domain 3, Saccharopine reductase"/>
    <property type="match status" value="1"/>
</dbReference>
<dbReference type="Gene3D" id="3.30.360.10">
    <property type="entry name" value="Dihydrodipicolinate Reductase, domain 2"/>
    <property type="match status" value="1"/>
</dbReference>
<dbReference type="Gene3D" id="3.40.50.720">
    <property type="entry name" value="NAD(P)-binding Rossmann-like Domain"/>
    <property type="match status" value="1"/>
</dbReference>
<evidence type="ECO:0000259" key="3">
    <source>
        <dbReference type="Pfam" id="PF16653"/>
    </source>
</evidence>
<organism evidence="4 5">
    <name type="scientific">Sediminitomix flava</name>
    <dbReference type="NCBI Taxonomy" id="379075"/>
    <lineage>
        <taxon>Bacteria</taxon>
        <taxon>Pseudomonadati</taxon>
        <taxon>Bacteroidota</taxon>
        <taxon>Cytophagia</taxon>
        <taxon>Cytophagales</taxon>
        <taxon>Flammeovirgaceae</taxon>
        <taxon>Sediminitomix</taxon>
    </lineage>
</organism>
<dbReference type="SUPFAM" id="SSF51735">
    <property type="entry name" value="NAD(P)-binding Rossmann-fold domains"/>
    <property type="match status" value="1"/>
</dbReference>
<dbReference type="InterPro" id="IPR036291">
    <property type="entry name" value="NAD(P)-bd_dom_sf"/>
</dbReference>
<comment type="caution">
    <text evidence="4">The sequence shown here is derived from an EMBL/GenBank/DDBJ whole genome shotgun (WGS) entry which is preliminary data.</text>
</comment>
<protein>
    <submittedName>
        <fullName evidence="4">Saccharopine dehydrogenase (NAD+, L-glutamate forming)</fullName>
    </submittedName>
</protein>
<dbReference type="GO" id="GO:0004753">
    <property type="term" value="F:saccharopine dehydrogenase activity"/>
    <property type="evidence" value="ECO:0007669"/>
    <property type="project" value="TreeGrafter"/>
</dbReference>
<evidence type="ECO:0000313" key="5">
    <source>
        <dbReference type="Proteomes" id="UP000245535"/>
    </source>
</evidence>
<proteinExistence type="predicted"/>
<dbReference type="GO" id="GO:0005737">
    <property type="term" value="C:cytoplasm"/>
    <property type="evidence" value="ECO:0007669"/>
    <property type="project" value="TreeGrafter"/>
</dbReference>
<dbReference type="PANTHER" id="PTHR11133">
    <property type="entry name" value="SACCHAROPINE DEHYDROGENASE"/>
    <property type="match status" value="1"/>
</dbReference>
<evidence type="ECO:0000313" key="4">
    <source>
        <dbReference type="EMBL" id="PWJ34197.1"/>
    </source>
</evidence>
<evidence type="ECO:0000259" key="2">
    <source>
        <dbReference type="Pfam" id="PF03435"/>
    </source>
</evidence>
<dbReference type="OrthoDB" id="973788at2"/>
<dbReference type="RefSeq" id="WP_109623053.1">
    <property type="nucleotide sequence ID" value="NZ_QGDO01000011.1"/>
</dbReference>
<dbReference type="PANTHER" id="PTHR11133:SF22">
    <property type="entry name" value="ALPHA-AMINOADIPIC SEMIALDEHYDE SYNTHASE, MITOCHONDRIAL"/>
    <property type="match status" value="1"/>
</dbReference>
<dbReference type="InterPro" id="IPR032095">
    <property type="entry name" value="Sacchrp_dh-like_C"/>
</dbReference>
<dbReference type="InterPro" id="IPR005097">
    <property type="entry name" value="Sacchrp_dh_NADP-bd"/>
</dbReference>
<dbReference type="Proteomes" id="UP000245535">
    <property type="component" value="Unassembled WGS sequence"/>
</dbReference>
<dbReference type="GO" id="GO:0019878">
    <property type="term" value="P:lysine biosynthetic process via aminoadipic acid"/>
    <property type="evidence" value="ECO:0007669"/>
    <property type="project" value="TreeGrafter"/>
</dbReference>
<feature type="domain" description="Saccharopine dehydrogenase NADP binding" evidence="2">
    <location>
        <begin position="4"/>
        <end position="121"/>
    </location>
</feature>
<keyword evidence="5" id="KW-1185">Reference proteome</keyword>